<evidence type="ECO:0000313" key="2">
    <source>
        <dbReference type="Proteomes" id="UP000186143"/>
    </source>
</evidence>
<dbReference type="STRING" id="1672749.BJF92_19800"/>
<comment type="caution">
    <text evidence="1">The sequence shown here is derived from an EMBL/GenBank/DDBJ whole genome shotgun (WGS) entry which is preliminary data.</text>
</comment>
<reference evidence="1 2" key="1">
    <citation type="submission" date="2016-09" db="EMBL/GenBank/DDBJ databases">
        <title>Rhizobium sp. nov., a novel species isolated from the rice rhizosphere.</title>
        <authorList>
            <person name="Zhao J."/>
            <person name="Zhang X."/>
        </authorList>
    </citation>
    <scope>NUCLEOTIDE SEQUENCE [LARGE SCALE GENOMIC DNA]</scope>
    <source>
        <strain evidence="1 2">MH17</strain>
    </source>
</reference>
<name>A0A1Q9ALM5_9HYPH</name>
<sequence>MDCDSFAAFARHRAGRLDLALSLGSCTAEAATMAVAGQPDLVDAFEMALSLGPHDCLVTGVERQGDPAGKADA</sequence>
<dbReference type="Proteomes" id="UP000186143">
    <property type="component" value="Unassembled WGS sequence"/>
</dbReference>
<accession>A0A1Q9ALM5</accession>
<proteinExistence type="predicted"/>
<gene>
    <name evidence="1" type="ORF">BJF92_19800</name>
</gene>
<evidence type="ECO:0000313" key="1">
    <source>
        <dbReference type="EMBL" id="OLP56221.1"/>
    </source>
</evidence>
<protein>
    <submittedName>
        <fullName evidence="1">Uncharacterized protein</fullName>
    </submittedName>
</protein>
<organism evidence="1 2">
    <name type="scientific">Xaviernesmea rhizosphaerae</name>
    <dbReference type="NCBI Taxonomy" id="1672749"/>
    <lineage>
        <taxon>Bacteria</taxon>
        <taxon>Pseudomonadati</taxon>
        <taxon>Pseudomonadota</taxon>
        <taxon>Alphaproteobacteria</taxon>
        <taxon>Hyphomicrobiales</taxon>
        <taxon>Rhizobiaceae</taxon>
        <taxon>Rhizobium/Agrobacterium group</taxon>
        <taxon>Xaviernesmea</taxon>
    </lineage>
</organism>
<dbReference type="AlphaFoldDB" id="A0A1Q9ALM5"/>
<dbReference type="OrthoDB" id="7774747at2"/>
<dbReference type="EMBL" id="MKIO01000024">
    <property type="protein sequence ID" value="OLP56221.1"/>
    <property type="molecule type" value="Genomic_DNA"/>
</dbReference>